<name>A0A2S8NTU6_9MOLU</name>
<accession>A0A2S8NTU6</accession>
<evidence type="ECO:0000313" key="6">
    <source>
        <dbReference type="EMBL" id="PQP79365.1"/>
    </source>
</evidence>
<comment type="caution">
    <text evidence="6">The sequence shown here is derived from an EMBL/GenBank/DDBJ whole genome shotgun (WGS) entry which is preliminary data.</text>
</comment>
<evidence type="ECO:0000256" key="3">
    <source>
        <dbReference type="ARBA" id="ARBA00022917"/>
    </source>
</evidence>
<comment type="similarity">
    <text evidence="1">Belongs to the prokaryotic/mitochondrial release factor family.</text>
</comment>
<dbReference type="EMBL" id="PUUG01000063">
    <property type="protein sequence ID" value="PQP79365.1"/>
    <property type="molecule type" value="Genomic_DNA"/>
</dbReference>
<evidence type="ECO:0000256" key="4">
    <source>
        <dbReference type="ARBA" id="ARBA00050039"/>
    </source>
</evidence>
<dbReference type="NCBIfam" id="NF001859">
    <property type="entry name" value="PRK00591.1"/>
    <property type="match status" value="1"/>
</dbReference>
<proteinExistence type="inferred from homology"/>
<dbReference type="InterPro" id="IPR050057">
    <property type="entry name" value="Prokaryotic/Mito_RF"/>
</dbReference>
<feature type="domain" description="Peptide chain release factor" evidence="5">
    <location>
        <begin position="62"/>
        <end position="177"/>
    </location>
</feature>
<dbReference type="GO" id="GO:0005737">
    <property type="term" value="C:cytoplasm"/>
    <property type="evidence" value="ECO:0007669"/>
    <property type="project" value="UniProtKB-ARBA"/>
</dbReference>
<evidence type="ECO:0000256" key="1">
    <source>
        <dbReference type="ARBA" id="ARBA00010835"/>
    </source>
</evidence>
<keyword evidence="3" id="KW-0648">Protein biosynthesis</keyword>
<dbReference type="Pfam" id="PF03462">
    <property type="entry name" value="PCRF"/>
    <property type="match status" value="1"/>
</dbReference>
<dbReference type="Gene3D" id="3.30.160.20">
    <property type="match status" value="1"/>
</dbReference>
<reference evidence="6 7" key="1">
    <citation type="submission" date="2018-02" db="EMBL/GenBank/DDBJ databases">
        <title>Metagenomics reveals mixed infection of spiroplasma and phytoplasma in chicory.</title>
        <authorList>
            <person name="Polano C."/>
            <person name="Moruzzi S."/>
            <person name="Ermacora P."/>
            <person name="Ferrini F."/>
            <person name="Martini M."/>
            <person name="Firrao G."/>
        </authorList>
    </citation>
    <scope>NUCLEOTIDE SEQUENCE [LARGE SCALE GENOMIC DNA]</scope>
    <source>
        <strain evidence="6 7">ChiP</strain>
    </source>
</reference>
<sequence length="359" mass="41983">MFEQLEIIKQKYLRLQNQMLQNNNYLKDVNFLKKFGELEKIVNVYEQYLRLKEEESKLQQILLSSQYQNENDLLLLAKEDYDLLQEKIKNILEKLQMFFLSKEENDDKNIILEIKGAVGGDESNLFVNDLFRAYTRYSESQKWKIEIINLIPGLKNGISSVTAIIYGKDLYSFFKYESGVHRVQRVPLTEKQGRIQTSTVKVLITPNVEKTKIDLNWNDIRVDTFNASGPGGQSVNTTKSAVRLTHLPTGISIACQIAKSQHQNKEKAFQLLKNKIFYHISSQQQQIQNDIKKNLIGKGERSEKIRTYNYAQNRVTDHRYNLTLQKLDLFMEGKIDLLIKPLIIEFNKNQMQKQISYDD</sequence>
<dbReference type="PANTHER" id="PTHR43804:SF7">
    <property type="entry name" value="LD18447P"/>
    <property type="match status" value="1"/>
</dbReference>
<organism evidence="6 7">
    <name type="scientific">Candidatus Phytoplasma phoenicium</name>
    <dbReference type="NCBI Taxonomy" id="198422"/>
    <lineage>
        <taxon>Bacteria</taxon>
        <taxon>Bacillati</taxon>
        <taxon>Mycoplasmatota</taxon>
        <taxon>Mollicutes</taxon>
        <taxon>Acholeplasmatales</taxon>
        <taxon>Acholeplasmataceae</taxon>
        <taxon>Candidatus Phytoplasma</taxon>
        <taxon>16SrIX (Pigeon pea witches'-broom group)</taxon>
    </lineage>
</organism>
<evidence type="ECO:0000313" key="7">
    <source>
        <dbReference type="Proteomes" id="UP000238672"/>
    </source>
</evidence>
<dbReference type="GO" id="GO:0003747">
    <property type="term" value="F:translation release factor activity"/>
    <property type="evidence" value="ECO:0007669"/>
    <property type="project" value="InterPro"/>
</dbReference>
<dbReference type="Pfam" id="PF00472">
    <property type="entry name" value="RF-1"/>
    <property type="match status" value="1"/>
</dbReference>
<dbReference type="Gene3D" id="3.30.70.1660">
    <property type="match status" value="2"/>
</dbReference>
<dbReference type="Gene3D" id="6.10.140.1950">
    <property type="match status" value="1"/>
</dbReference>
<dbReference type="PANTHER" id="PTHR43804">
    <property type="entry name" value="LD18447P"/>
    <property type="match status" value="1"/>
</dbReference>
<dbReference type="SUPFAM" id="SSF75620">
    <property type="entry name" value="Release factor"/>
    <property type="match status" value="1"/>
</dbReference>
<dbReference type="InterPro" id="IPR000352">
    <property type="entry name" value="Pep_chain_release_fac_I"/>
</dbReference>
<dbReference type="FunFam" id="3.30.160.20:FF:000004">
    <property type="entry name" value="Peptide chain release factor 1"/>
    <property type="match status" value="1"/>
</dbReference>
<dbReference type="Proteomes" id="UP000238672">
    <property type="component" value="Unassembled WGS sequence"/>
</dbReference>
<dbReference type="AlphaFoldDB" id="A0A2S8NTU6"/>
<keyword evidence="7" id="KW-1185">Reference proteome</keyword>
<dbReference type="InterPro" id="IPR045853">
    <property type="entry name" value="Pep_chain_release_fac_I_sf"/>
</dbReference>
<evidence type="ECO:0000256" key="2">
    <source>
        <dbReference type="ARBA" id="ARBA00022481"/>
    </source>
</evidence>
<protein>
    <recommendedName>
        <fullName evidence="4">Peptide chain release factor 1</fullName>
    </recommendedName>
</protein>
<evidence type="ECO:0000259" key="5">
    <source>
        <dbReference type="SMART" id="SM00937"/>
    </source>
</evidence>
<dbReference type="SMART" id="SM00937">
    <property type="entry name" value="PCRF"/>
    <property type="match status" value="1"/>
</dbReference>
<gene>
    <name evidence="6" type="ORF">C6B37_02005</name>
</gene>
<dbReference type="InterPro" id="IPR005139">
    <property type="entry name" value="PCRF"/>
</dbReference>
<keyword evidence="2" id="KW-0488">Methylation</keyword>